<name>A0A9X2NJ25_9PSEU</name>
<evidence type="ECO:0000313" key="1">
    <source>
        <dbReference type="EMBL" id="MCR6488253.1"/>
    </source>
</evidence>
<evidence type="ECO:0000313" key="2">
    <source>
        <dbReference type="Proteomes" id="UP001144096"/>
    </source>
</evidence>
<dbReference type="InterPro" id="IPR044925">
    <property type="entry name" value="His-Me_finger_sf"/>
</dbReference>
<keyword evidence="1" id="KW-0255">Endonuclease</keyword>
<reference evidence="1" key="1">
    <citation type="submission" date="2022-06" db="EMBL/GenBank/DDBJ databases">
        <title>Amycolatopsis iheyaensis sp. nov., a new species of the genus Amycolatopsis isolated from soil in Iheya island, Japan.</title>
        <authorList>
            <person name="Ngamcharungchit C."/>
            <person name="Kanto H."/>
            <person name="Take A."/>
            <person name="Intra B."/>
            <person name="Matsumoto A."/>
            <person name="Panbangred W."/>
            <person name="Inahashi Y."/>
        </authorList>
    </citation>
    <scope>NUCLEOTIDE SEQUENCE</scope>
    <source>
        <strain evidence="1">OK19-0408</strain>
    </source>
</reference>
<keyword evidence="1" id="KW-0540">Nuclease</keyword>
<keyword evidence="2" id="KW-1185">Reference proteome</keyword>
<gene>
    <name evidence="1" type="ORF">M8542_36030</name>
</gene>
<accession>A0A9X2NJ25</accession>
<protein>
    <submittedName>
        <fullName evidence="1">Endonuclease VII domain-containing protein</fullName>
    </submittedName>
</protein>
<comment type="caution">
    <text evidence="1">The sequence shown here is derived from an EMBL/GenBank/DDBJ whole genome shotgun (WGS) entry which is preliminary data.</text>
</comment>
<dbReference type="EMBL" id="JAMXQV010000024">
    <property type="protein sequence ID" value="MCR6488253.1"/>
    <property type="molecule type" value="Genomic_DNA"/>
</dbReference>
<dbReference type="SUPFAM" id="SSF54060">
    <property type="entry name" value="His-Me finger endonucleases"/>
    <property type="match status" value="1"/>
</dbReference>
<dbReference type="Pfam" id="PF02945">
    <property type="entry name" value="Endonuclease_7"/>
    <property type="match status" value="1"/>
</dbReference>
<keyword evidence="1" id="KW-0378">Hydrolase</keyword>
<dbReference type="Proteomes" id="UP001144096">
    <property type="component" value="Unassembled WGS sequence"/>
</dbReference>
<dbReference type="AlphaFoldDB" id="A0A9X2NJ25"/>
<dbReference type="InterPro" id="IPR004211">
    <property type="entry name" value="Endonuclease_7"/>
</dbReference>
<sequence>MWLPRNGQVIAKIPARKGNRRWLHETVRIRSPQLDGDRWTLPRNCLTRLVIAAIDRYGYVVVCRDMSTLSRCTRACLEATGVDCDCSCLGVHHGADSHGWFERVGEAMVADLGEIKRAVVVYGAQGDSAQPVIYNGELGGRQYRTDPAGRRGWPAAARFICAGCLSEPARVWDHCHTHGFVRAPLCNTCNTRHWGGWQPQHGRAAPSSNLDSSYYRWCPRYGDEGEPPCSK</sequence>
<dbReference type="Gene3D" id="3.40.1800.10">
    <property type="entry name" value="His-Me finger endonucleases"/>
    <property type="match status" value="1"/>
</dbReference>
<proteinExistence type="predicted"/>
<organism evidence="1 2">
    <name type="scientific">Amycolatopsis iheyensis</name>
    <dbReference type="NCBI Taxonomy" id="2945988"/>
    <lineage>
        <taxon>Bacteria</taxon>
        <taxon>Bacillati</taxon>
        <taxon>Actinomycetota</taxon>
        <taxon>Actinomycetes</taxon>
        <taxon>Pseudonocardiales</taxon>
        <taxon>Pseudonocardiaceae</taxon>
        <taxon>Amycolatopsis</taxon>
    </lineage>
</organism>
<dbReference type="InterPro" id="IPR038563">
    <property type="entry name" value="Endonuclease_7_sf"/>
</dbReference>
<dbReference type="GO" id="GO:0004519">
    <property type="term" value="F:endonuclease activity"/>
    <property type="evidence" value="ECO:0007669"/>
    <property type="project" value="UniProtKB-KW"/>
</dbReference>
<dbReference type="RefSeq" id="WP_257924817.1">
    <property type="nucleotide sequence ID" value="NZ_JAMXQV010000024.1"/>
</dbReference>